<feature type="coiled-coil region" evidence="1">
    <location>
        <begin position="54"/>
        <end position="81"/>
    </location>
</feature>
<name>A0A0F9JPB7_9ZZZZ</name>
<organism evidence="2">
    <name type="scientific">marine sediment metagenome</name>
    <dbReference type="NCBI Taxonomy" id="412755"/>
    <lineage>
        <taxon>unclassified sequences</taxon>
        <taxon>metagenomes</taxon>
        <taxon>ecological metagenomes</taxon>
    </lineage>
</organism>
<dbReference type="AlphaFoldDB" id="A0A0F9JPB7"/>
<proteinExistence type="predicted"/>
<evidence type="ECO:0000313" key="2">
    <source>
        <dbReference type="EMBL" id="KKM07506.1"/>
    </source>
</evidence>
<comment type="caution">
    <text evidence="2">The sequence shown here is derived from an EMBL/GenBank/DDBJ whole genome shotgun (WGS) entry which is preliminary data.</text>
</comment>
<keyword evidence="1" id="KW-0175">Coiled coil</keyword>
<protein>
    <submittedName>
        <fullName evidence="2">Uncharacterized protein</fullName>
    </submittedName>
</protein>
<reference evidence="2" key="1">
    <citation type="journal article" date="2015" name="Nature">
        <title>Complex archaea that bridge the gap between prokaryotes and eukaryotes.</title>
        <authorList>
            <person name="Spang A."/>
            <person name="Saw J.H."/>
            <person name="Jorgensen S.L."/>
            <person name="Zaremba-Niedzwiedzka K."/>
            <person name="Martijn J."/>
            <person name="Lind A.E."/>
            <person name="van Eijk R."/>
            <person name="Schleper C."/>
            <person name="Guy L."/>
            <person name="Ettema T.J."/>
        </authorList>
    </citation>
    <scope>NUCLEOTIDE SEQUENCE</scope>
</reference>
<accession>A0A0F9JPB7</accession>
<evidence type="ECO:0000256" key="1">
    <source>
        <dbReference type="SAM" id="Coils"/>
    </source>
</evidence>
<gene>
    <name evidence="2" type="ORF">LCGC14_1733210</name>
</gene>
<sequence>MNEKQLIEIMKSLTGYRSPKYDGDILHVCEISPPNWYAYMGLMETYEIKYIQRCREHEQLYEEAEKALQRLKERKDVSIEEWAKHLAGVRT</sequence>
<dbReference type="EMBL" id="LAZR01015756">
    <property type="protein sequence ID" value="KKM07506.1"/>
    <property type="molecule type" value="Genomic_DNA"/>
</dbReference>